<evidence type="ECO:0000313" key="2">
    <source>
        <dbReference type="EMBL" id="PWG82275.1"/>
    </source>
</evidence>
<dbReference type="OrthoDB" id="9787933at2"/>
<dbReference type="AlphaFoldDB" id="A0A2U2PLJ3"/>
<dbReference type="Pfam" id="PF01738">
    <property type="entry name" value="DLH"/>
    <property type="match status" value="1"/>
</dbReference>
<proteinExistence type="predicted"/>
<dbReference type="Gene3D" id="3.40.50.1820">
    <property type="entry name" value="alpha/beta hydrolase"/>
    <property type="match status" value="1"/>
</dbReference>
<evidence type="ECO:0000259" key="1">
    <source>
        <dbReference type="Pfam" id="PF01738"/>
    </source>
</evidence>
<protein>
    <submittedName>
        <fullName evidence="2">Dienelactone hydrolase</fullName>
    </submittedName>
</protein>
<dbReference type="EMBL" id="QEAS01000002">
    <property type="protein sequence ID" value="PWG82275.1"/>
    <property type="molecule type" value="Genomic_DNA"/>
</dbReference>
<dbReference type="PANTHER" id="PTHR22946">
    <property type="entry name" value="DIENELACTONE HYDROLASE DOMAIN-CONTAINING PROTEIN-RELATED"/>
    <property type="match status" value="1"/>
</dbReference>
<dbReference type="InterPro" id="IPR002925">
    <property type="entry name" value="Dienelactn_hydro"/>
</dbReference>
<comment type="caution">
    <text evidence="2">The sequence shown here is derived from an EMBL/GenBank/DDBJ whole genome shotgun (WGS) entry which is preliminary data.</text>
</comment>
<evidence type="ECO:0000313" key="3">
    <source>
        <dbReference type="Proteomes" id="UP000245647"/>
    </source>
</evidence>
<accession>A0A2U2PLJ3</accession>
<dbReference type="Proteomes" id="UP000245647">
    <property type="component" value="Unassembled WGS sequence"/>
</dbReference>
<dbReference type="InterPro" id="IPR029058">
    <property type="entry name" value="AB_hydrolase_fold"/>
</dbReference>
<gene>
    <name evidence="2" type="ORF">DDR33_03240</name>
</gene>
<keyword evidence="3" id="KW-1185">Reference proteome</keyword>
<dbReference type="InterPro" id="IPR050261">
    <property type="entry name" value="FrsA_esterase"/>
</dbReference>
<name>A0A2U2PLJ3_9SPHI</name>
<dbReference type="PANTHER" id="PTHR22946:SF0">
    <property type="entry name" value="DIENELACTONE HYDROLASE DOMAIN-CONTAINING PROTEIN"/>
    <property type="match status" value="1"/>
</dbReference>
<sequence length="245" mass="26748">MSLTGLAQEKDVSYSDNGTVLKGHLAVPKKGTGKRPGVVIIHAWTGINDFIKTSASRLSELGYYAFAADIYGADKRPQNTAEAGKTSGFYKSNRDLFRSRIKAAIEQLVEAGADENNIAVIGYCFGGTGALEAARANFPIKGVVSFHGGLDKREDKQEADVIRPKVLVLHGADDPYVPETQCAAFREEMKSRKADWQMIYYANAVHAFTEPSAGDNNSKGAAYNESAARRSWEHMKTFLSEIFAD</sequence>
<reference evidence="2 3" key="1">
    <citation type="submission" date="2018-04" db="EMBL/GenBank/DDBJ databases">
        <title>Pedobacter chongqingensis sp. nov., isolated from a rottenly hemp rope.</title>
        <authorList>
            <person name="Cai Y."/>
        </authorList>
    </citation>
    <scope>NUCLEOTIDE SEQUENCE [LARGE SCALE GENOMIC DNA]</scope>
    <source>
        <strain evidence="2 3">FJ4-8</strain>
    </source>
</reference>
<keyword evidence="2" id="KW-0378">Hydrolase</keyword>
<dbReference type="SUPFAM" id="SSF53474">
    <property type="entry name" value="alpha/beta-Hydrolases"/>
    <property type="match status" value="1"/>
</dbReference>
<dbReference type="GO" id="GO:0016787">
    <property type="term" value="F:hydrolase activity"/>
    <property type="evidence" value="ECO:0007669"/>
    <property type="project" value="UniProtKB-KW"/>
</dbReference>
<organism evidence="2 3">
    <name type="scientific">Pararcticibacter amylolyticus</name>
    <dbReference type="NCBI Taxonomy" id="2173175"/>
    <lineage>
        <taxon>Bacteria</taxon>
        <taxon>Pseudomonadati</taxon>
        <taxon>Bacteroidota</taxon>
        <taxon>Sphingobacteriia</taxon>
        <taxon>Sphingobacteriales</taxon>
        <taxon>Sphingobacteriaceae</taxon>
        <taxon>Pararcticibacter</taxon>
    </lineage>
</organism>
<feature type="domain" description="Dienelactone hydrolase" evidence="1">
    <location>
        <begin position="22"/>
        <end position="242"/>
    </location>
</feature>